<dbReference type="InterPro" id="IPR050546">
    <property type="entry name" value="Glycosyl_Hydrlase_16"/>
</dbReference>
<protein>
    <submittedName>
        <fullName evidence="4">Glycoside hydrolase family 16 protein</fullName>
    </submittedName>
</protein>
<keyword evidence="4" id="KW-0378">Hydrolase</keyword>
<dbReference type="AlphaFoldDB" id="A0A9X1X4N5"/>
<dbReference type="CDD" id="cd08023">
    <property type="entry name" value="GH16_laminarinase_like"/>
    <property type="match status" value="1"/>
</dbReference>
<proteinExistence type="inferred from homology"/>
<comment type="caution">
    <text evidence="4">The sequence shown here is derived from an EMBL/GenBank/DDBJ whole genome shotgun (WGS) entry which is preliminary data.</text>
</comment>
<feature type="chain" id="PRO_5040871168" evidence="2">
    <location>
        <begin position="21"/>
        <end position="285"/>
    </location>
</feature>
<dbReference type="InterPro" id="IPR000757">
    <property type="entry name" value="Beta-glucanase-like"/>
</dbReference>
<organism evidence="4 5">
    <name type="scientific">Mucilaginibacter straminoryzae</name>
    <dbReference type="NCBI Taxonomy" id="2932774"/>
    <lineage>
        <taxon>Bacteria</taxon>
        <taxon>Pseudomonadati</taxon>
        <taxon>Bacteroidota</taxon>
        <taxon>Sphingobacteriia</taxon>
        <taxon>Sphingobacteriales</taxon>
        <taxon>Sphingobacteriaceae</taxon>
        <taxon>Mucilaginibacter</taxon>
    </lineage>
</organism>
<gene>
    <name evidence="4" type="ORF">MUY27_15115</name>
</gene>
<dbReference type="Proteomes" id="UP001139450">
    <property type="component" value="Unassembled WGS sequence"/>
</dbReference>
<dbReference type="PANTHER" id="PTHR10963:SF55">
    <property type="entry name" value="GLYCOSIDE HYDROLASE FAMILY 16 PROTEIN"/>
    <property type="match status" value="1"/>
</dbReference>
<dbReference type="SUPFAM" id="SSF49899">
    <property type="entry name" value="Concanavalin A-like lectins/glucanases"/>
    <property type="match status" value="1"/>
</dbReference>
<feature type="signal peptide" evidence="2">
    <location>
        <begin position="1"/>
        <end position="20"/>
    </location>
</feature>
<dbReference type="Gene3D" id="2.60.120.200">
    <property type="match status" value="1"/>
</dbReference>
<dbReference type="RefSeq" id="WP_245131271.1">
    <property type="nucleotide sequence ID" value="NZ_JALJEJ010000007.1"/>
</dbReference>
<evidence type="ECO:0000256" key="2">
    <source>
        <dbReference type="SAM" id="SignalP"/>
    </source>
</evidence>
<dbReference type="InterPro" id="IPR013320">
    <property type="entry name" value="ConA-like_dom_sf"/>
</dbReference>
<dbReference type="GO" id="GO:0004553">
    <property type="term" value="F:hydrolase activity, hydrolyzing O-glycosyl compounds"/>
    <property type="evidence" value="ECO:0007669"/>
    <property type="project" value="InterPro"/>
</dbReference>
<dbReference type="Pfam" id="PF00722">
    <property type="entry name" value="Glyco_hydro_16"/>
    <property type="match status" value="1"/>
</dbReference>
<name>A0A9X1X4N5_9SPHI</name>
<keyword evidence="5" id="KW-1185">Reference proteome</keyword>
<keyword evidence="2" id="KW-0732">Signal</keyword>
<evidence type="ECO:0000313" key="4">
    <source>
        <dbReference type="EMBL" id="MCJ8211047.1"/>
    </source>
</evidence>
<evidence type="ECO:0000259" key="3">
    <source>
        <dbReference type="PROSITE" id="PS51762"/>
    </source>
</evidence>
<dbReference type="GO" id="GO:0005975">
    <property type="term" value="P:carbohydrate metabolic process"/>
    <property type="evidence" value="ECO:0007669"/>
    <property type="project" value="InterPro"/>
</dbReference>
<dbReference type="PROSITE" id="PS51762">
    <property type="entry name" value="GH16_2"/>
    <property type="match status" value="1"/>
</dbReference>
<comment type="similarity">
    <text evidence="1">Belongs to the glycosyl hydrolase 16 family.</text>
</comment>
<dbReference type="EMBL" id="JALJEJ010000007">
    <property type="protein sequence ID" value="MCJ8211047.1"/>
    <property type="molecule type" value="Genomic_DNA"/>
</dbReference>
<accession>A0A9X1X4N5</accession>
<sequence>MAISWIALGLMMLSSTNLKAQKPVEKSRVIFFEDFSASKLDRSRWNVIVTDKGVVNNEQQAYVDSSATLYIAHGAEAAGAKDGALVINPVYHEGYVNASNKRFDFLSGRIDSRGKVSFTYGTVSARMKLPAGTGLWPAFWMLGEGKWPDCGEIDIMENIGEPDWISAALHGPAYFGETPLVNKLFFKNTDITQWHVYTVEWSKNALLFKVDNQLYYRVTRPMVENYGPWAFDNPKFLILNLALGGAYPAKINGVKAPYNGLPETTVKLIKQGKAKVLVDWVKVTQ</sequence>
<evidence type="ECO:0000256" key="1">
    <source>
        <dbReference type="ARBA" id="ARBA00006865"/>
    </source>
</evidence>
<reference evidence="4" key="1">
    <citation type="submission" date="2022-04" db="EMBL/GenBank/DDBJ databases">
        <title>Mucilaginibacter sp. RS28 isolated from freshwater.</title>
        <authorList>
            <person name="Ko S.-R."/>
        </authorList>
    </citation>
    <scope>NUCLEOTIDE SEQUENCE</scope>
    <source>
        <strain evidence="4">RS28</strain>
    </source>
</reference>
<dbReference type="PANTHER" id="PTHR10963">
    <property type="entry name" value="GLYCOSYL HYDROLASE-RELATED"/>
    <property type="match status" value="1"/>
</dbReference>
<evidence type="ECO:0000313" key="5">
    <source>
        <dbReference type="Proteomes" id="UP001139450"/>
    </source>
</evidence>
<feature type="domain" description="GH16" evidence="3">
    <location>
        <begin position="13"/>
        <end position="285"/>
    </location>
</feature>